<dbReference type="RefSeq" id="WP_031383486.1">
    <property type="nucleotide sequence ID" value="NZ_BAABKI010000028.1"/>
</dbReference>
<dbReference type="PROSITE" id="PS00151">
    <property type="entry name" value="ACYLPHOSPHATASE_2"/>
    <property type="match status" value="1"/>
</dbReference>
<keyword evidence="9" id="KW-1185">Reference proteome</keyword>
<feature type="active site" evidence="5">
    <location>
        <position position="21"/>
    </location>
</feature>
<dbReference type="Proteomes" id="UP001500074">
    <property type="component" value="Unassembled WGS sequence"/>
</dbReference>
<name>A0ABP9RJQ6_9GAMM</name>
<gene>
    <name evidence="8" type="ORF">GCM10023342_28830</name>
</gene>
<accession>A0ABP9RJQ6</accession>
<evidence type="ECO:0000313" key="8">
    <source>
        <dbReference type="EMBL" id="GAA5178407.1"/>
    </source>
</evidence>
<comment type="similarity">
    <text evidence="1 6">Belongs to the acylphosphatase family.</text>
</comment>
<evidence type="ECO:0000259" key="7">
    <source>
        <dbReference type="PROSITE" id="PS51160"/>
    </source>
</evidence>
<dbReference type="PANTHER" id="PTHR47268">
    <property type="entry name" value="ACYLPHOSPHATASE"/>
    <property type="match status" value="1"/>
</dbReference>
<dbReference type="InterPro" id="IPR001792">
    <property type="entry name" value="Acylphosphatase-like_dom"/>
</dbReference>
<dbReference type="SUPFAM" id="SSF54975">
    <property type="entry name" value="Acylphosphatase/BLUF domain-like"/>
    <property type="match status" value="1"/>
</dbReference>
<dbReference type="PROSITE" id="PS51160">
    <property type="entry name" value="ACYLPHOSPHATASE_3"/>
    <property type="match status" value="1"/>
</dbReference>
<dbReference type="Pfam" id="PF00708">
    <property type="entry name" value="Acylphosphatase"/>
    <property type="match status" value="1"/>
</dbReference>
<evidence type="ECO:0000256" key="3">
    <source>
        <dbReference type="ARBA" id="ARBA00015991"/>
    </source>
</evidence>
<comment type="catalytic activity">
    <reaction evidence="4 5">
        <text>an acyl phosphate + H2O = a carboxylate + phosphate + H(+)</text>
        <dbReference type="Rhea" id="RHEA:14965"/>
        <dbReference type="ChEBI" id="CHEBI:15377"/>
        <dbReference type="ChEBI" id="CHEBI:15378"/>
        <dbReference type="ChEBI" id="CHEBI:29067"/>
        <dbReference type="ChEBI" id="CHEBI:43474"/>
        <dbReference type="ChEBI" id="CHEBI:59918"/>
        <dbReference type="EC" id="3.6.1.7"/>
    </reaction>
</comment>
<evidence type="ECO:0000256" key="6">
    <source>
        <dbReference type="RuleBase" id="RU004168"/>
    </source>
</evidence>
<evidence type="ECO:0000256" key="1">
    <source>
        <dbReference type="ARBA" id="ARBA00005614"/>
    </source>
</evidence>
<proteinExistence type="inferred from homology"/>
<dbReference type="InterPro" id="IPR020456">
    <property type="entry name" value="Acylphosphatase"/>
</dbReference>
<reference evidence="9" key="1">
    <citation type="journal article" date="2019" name="Int. J. Syst. Evol. Microbiol.">
        <title>The Global Catalogue of Microorganisms (GCM) 10K type strain sequencing project: providing services to taxonomists for standard genome sequencing and annotation.</title>
        <authorList>
            <consortium name="The Broad Institute Genomics Platform"/>
            <consortium name="The Broad Institute Genome Sequencing Center for Infectious Disease"/>
            <person name="Wu L."/>
            <person name="Ma J."/>
        </authorList>
    </citation>
    <scope>NUCLEOTIDE SEQUENCE [LARGE SCALE GENOMIC DNA]</scope>
    <source>
        <strain evidence="9">JCM 18472</strain>
    </source>
</reference>
<dbReference type="InterPro" id="IPR017968">
    <property type="entry name" value="Acylphosphatase_CS"/>
</dbReference>
<organism evidence="8 9">
    <name type="scientific">Modicisalibacter zincidurans</name>
    <dbReference type="NCBI Taxonomy" id="1178777"/>
    <lineage>
        <taxon>Bacteria</taxon>
        <taxon>Pseudomonadati</taxon>
        <taxon>Pseudomonadota</taxon>
        <taxon>Gammaproteobacteria</taxon>
        <taxon>Oceanospirillales</taxon>
        <taxon>Halomonadaceae</taxon>
        <taxon>Modicisalibacter</taxon>
    </lineage>
</organism>
<feature type="domain" description="Acylphosphatase-like" evidence="7">
    <location>
        <begin position="6"/>
        <end position="91"/>
    </location>
</feature>
<evidence type="ECO:0000256" key="4">
    <source>
        <dbReference type="ARBA" id="ARBA00047645"/>
    </source>
</evidence>
<dbReference type="EMBL" id="BAABKI010000028">
    <property type="protein sequence ID" value="GAA5178407.1"/>
    <property type="molecule type" value="Genomic_DNA"/>
</dbReference>
<dbReference type="EC" id="3.6.1.7" evidence="2 5"/>
<comment type="caution">
    <text evidence="8">The sequence shown here is derived from an EMBL/GenBank/DDBJ whole genome shotgun (WGS) entry which is preliminary data.</text>
</comment>
<protein>
    <recommendedName>
        <fullName evidence="3 5">acylphosphatase</fullName>
        <ecNumber evidence="2 5">3.6.1.7</ecNumber>
    </recommendedName>
</protein>
<feature type="active site" evidence="5">
    <location>
        <position position="39"/>
    </location>
</feature>
<dbReference type="InterPro" id="IPR036046">
    <property type="entry name" value="Acylphosphatase-like_dom_sf"/>
</dbReference>
<evidence type="ECO:0000256" key="5">
    <source>
        <dbReference type="PROSITE-ProRule" id="PRU00520"/>
    </source>
</evidence>
<evidence type="ECO:0000313" key="9">
    <source>
        <dbReference type="Proteomes" id="UP001500074"/>
    </source>
</evidence>
<dbReference type="PANTHER" id="PTHR47268:SF4">
    <property type="entry name" value="ACYLPHOSPHATASE"/>
    <property type="match status" value="1"/>
</dbReference>
<sequence length="91" mass="10071">MDSKCCVKALVNGQVQGVSYRAAVQERALTSNVTGYAQNLLDGRVEVLLCGDREAVNALTEWLWQGPPAARVTHVELQGVEWRDRASFVIR</sequence>
<dbReference type="Gene3D" id="3.30.70.100">
    <property type="match status" value="1"/>
</dbReference>
<keyword evidence="5" id="KW-0378">Hydrolase</keyword>
<evidence type="ECO:0000256" key="2">
    <source>
        <dbReference type="ARBA" id="ARBA00012150"/>
    </source>
</evidence>